<organism evidence="6 7">
    <name type="scientific">Pocillopora damicornis</name>
    <name type="common">Cauliflower coral</name>
    <name type="synonym">Millepora damicornis</name>
    <dbReference type="NCBI Taxonomy" id="46731"/>
    <lineage>
        <taxon>Eukaryota</taxon>
        <taxon>Metazoa</taxon>
        <taxon>Cnidaria</taxon>
        <taxon>Anthozoa</taxon>
        <taxon>Hexacorallia</taxon>
        <taxon>Scleractinia</taxon>
        <taxon>Astrocoeniina</taxon>
        <taxon>Pocilloporidae</taxon>
        <taxon>Pocillopora</taxon>
    </lineage>
</organism>
<dbReference type="SUPFAM" id="SSF144232">
    <property type="entry name" value="HIT/MYND zinc finger-like"/>
    <property type="match status" value="1"/>
</dbReference>
<dbReference type="Gene3D" id="6.10.140.2220">
    <property type="match status" value="1"/>
</dbReference>
<keyword evidence="2 4" id="KW-0863">Zinc-finger</keyword>
<name>A0A3M6UCQ0_POCDA</name>
<accession>A0A3M6UCQ0</accession>
<evidence type="ECO:0000256" key="2">
    <source>
        <dbReference type="ARBA" id="ARBA00022771"/>
    </source>
</evidence>
<proteinExistence type="predicted"/>
<comment type="caution">
    <text evidence="6">The sequence shown here is derived from an EMBL/GenBank/DDBJ whole genome shotgun (WGS) entry which is preliminary data.</text>
</comment>
<evidence type="ECO:0000313" key="7">
    <source>
        <dbReference type="Proteomes" id="UP000275408"/>
    </source>
</evidence>
<protein>
    <recommendedName>
        <fullName evidence="5">MYND-type domain-containing protein</fullName>
    </recommendedName>
</protein>
<keyword evidence="3" id="KW-0862">Zinc</keyword>
<dbReference type="Proteomes" id="UP000275408">
    <property type="component" value="Unassembled WGS sequence"/>
</dbReference>
<dbReference type="AlphaFoldDB" id="A0A3M6UCQ0"/>
<gene>
    <name evidence="6" type="ORF">pdam_00004665</name>
</gene>
<evidence type="ECO:0000256" key="1">
    <source>
        <dbReference type="ARBA" id="ARBA00022723"/>
    </source>
</evidence>
<keyword evidence="7" id="KW-1185">Reference proteome</keyword>
<reference evidence="6 7" key="1">
    <citation type="journal article" date="2018" name="Sci. Rep.">
        <title>Comparative analysis of the Pocillopora damicornis genome highlights role of immune system in coral evolution.</title>
        <authorList>
            <person name="Cunning R."/>
            <person name="Bay R.A."/>
            <person name="Gillette P."/>
            <person name="Baker A.C."/>
            <person name="Traylor-Knowles N."/>
        </authorList>
    </citation>
    <scope>NUCLEOTIDE SEQUENCE [LARGE SCALE GENOMIC DNA]</scope>
    <source>
        <strain evidence="6">RSMAS</strain>
        <tissue evidence="6">Whole animal</tissue>
    </source>
</reference>
<dbReference type="Pfam" id="PF01753">
    <property type="entry name" value="zf-MYND"/>
    <property type="match status" value="1"/>
</dbReference>
<dbReference type="OMA" id="WMERTEF"/>
<sequence>MAYSLKFNPKVLSKYQHGLGYVSNTDGRGVFSVNGIFKRGRKATKPTFDLVNILCYVGGEIRDGFSLEKLRESDLVPILESNFSLAAGKAILQPVPIEEAAKLLVIPCYEKAKASQGGETFINREVKRSFEFYERVSRFCNYSSEEEFIMAKGGSEVKKSFTYLDPRRPEFDAWWIEKSELEYLCCPLPPAPTEPPEYEKLLLGGGTMIDFMSKANSQRSKLSQWKKTTLEKFSLPVNFERLTGICRHQALWYTWKGDLRLGVTMLESAKKIVEDQNAERMIDARNPVVDVFLSLTQIKFAQIGGCEGQVGKVNWQLSKGHQCKTCHSSATMERADNVLPGTWTLTCVDKDGRGKIGTETNRQSLVTALAAVKKVQCKEEFETCIKYHLKDGLGIFLEHSFTNLYWMSKPTPPMTEALIEEAVDQFVDSIDCNNFDPMKWAASCTSLLVELLVKHCHGKLSGEAINDVGELFEGVFKSQISQNILEVEKLPQYTTLCDDKASMQQLSSVMMARAVAPSIAQNFLFKWKTMARIDKKEALSGSFVDLLAATRKVYEKYSIKEVSRHASDEGNSTQTCSKKGCACQDLAKFQDFAVDLLSGGHNPVSFLNCSLEGKVTLSEGLFVDGSGELIDDMISSHDMYIYEKIMDSDNLKDFSNCPRLACLCQFACCEMYTMLKVNAIVSFKEITWKESAVTETHCCGFCGQMANEEVTLMKCSACKAVVYCGYRCQRKDWKAGHKQKCQSLRRP</sequence>
<dbReference type="PROSITE" id="PS50865">
    <property type="entry name" value="ZF_MYND_2"/>
    <property type="match status" value="1"/>
</dbReference>
<dbReference type="STRING" id="46731.A0A3M6UCQ0"/>
<evidence type="ECO:0000256" key="3">
    <source>
        <dbReference type="ARBA" id="ARBA00022833"/>
    </source>
</evidence>
<keyword evidence="1" id="KW-0479">Metal-binding</keyword>
<evidence type="ECO:0000259" key="5">
    <source>
        <dbReference type="PROSITE" id="PS50865"/>
    </source>
</evidence>
<evidence type="ECO:0000256" key="4">
    <source>
        <dbReference type="PROSITE-ProRule" id="PRU00134"/>
    </source>
</evidence>
<evidence type="ECO:0000313" key="6">
    <source>
        <dbReference type="EMBL" id="RMX51294.1"/>
    </source>
</evidence>
<dbReference type="OrthoDB" id="265717at2759"/>
<dbReference type="GO" id="GO:0008270">
    <property type="term" value="F:zinc ion binding"/>
    <property type="evidence" value="ECO:0007669"/>
    <property type="project" value="UniProtKB-KW"/>
</dbReference>
<feature type="domain" description="MYND-type" evidence="5">
    <location>
        <begin position="699"/>
        <end position="741"/>
    </location>
</feature>
<dbReference type="EMBL" id="RCHS01001807">
    <property type="protein sequence ID" value="RMX51294.1"/>
    <property type="molecule type" value="Genomic_DNA"/>
</dbReference>
<dbReference type="InterPro" id="IPR002893">
    <property type="entry name" value="Znf_MYND"/>
</dbReference>